<evidence type="ECO:0000256" key="2">
    <source>
        <dbReference type="ARBA" id="ARBA00006432"/>
    </source>
</evidence>
<evidence type="ECO:0008006" key="9">
    <source>
        <dbReference type="Google" id="ProtNLM"/>
    </source>
</evidence>
<dbReference type="Gene3D" id="3.30.300.30">
    <property type="match status" value="1"/>
</dbReference>
<dbReference type="Pfam" id="PF13193">
    <property type="entry name" value="AMP-binding_C"/>
    <property type="match status" value="1"/>
</dbReference>
<dbReference type="Proteomes" id="UP000285301">
    <property type="component" value="Unassembled WGS sequence"/>
</dbReference>
<protein>
    <recommendedName>
        <fullName evidence="9">4-coumarate--CoA ligase 1-like protein</fullName>
    </recommendedName>
</protein>
<comment type="similarity">
    <text evidence="2">Belongs to the ATP-dependent AMP-binding enzyme family.</text>
</comment>
<keyword evidence="8" id="KW-1185">Reference proteome</keyword>
<evidence type="ECO:0000256" key="4">
    <source>
        <dbReference type="ARBA" id="ARBA00023140"/>
    </source>
</evidence>
<comment type="caution">
    <text evidence="7">The sequence shown here is derived from an EMBL/GenBank/DDBJ whole genome shotgun (WGS) entry which is preliminary data.</text>
</comment>
<proteinExistence type="inferred from homology"/>
<dbReference type="STRING" id="1965070.A0A3S3NPC4"/>
<dbReference type="GO" id="GO:0005777">
    <property type="term" value="C:peroxisome"/>
    <property type="evidence" value="ECO:0007669"/>
    <property type="project" value="UniProtKB-SubCell"/>
</dbReference>
<dbReference type="PANTHER" id="PTHR24096">
    <property type="entry name" value="LONG-CHAIN-FATTY-ACID--COA LIGASE"/>
    <property type="match status" value="1"/>
</dbReference>
<keyword evidence="4" id="KW-0576">Peroxisome</keyword>
<evidence type="ECO:0000313" key="8">
    <source>
        <dbReference type="Proteomes" id="UP000285301"/>
    </source>
</evidence>
<feature type="domain" description="AMP-binding enzyme C-terminal" evidence="6">
    <location>
        <begin position="437"/>
        <end position="515"/>
    </location>
</feature>
<dbReference type="AlphaFoldDB" id="A0A3S3NPC4"/>
<accession>A0A3S3NPC4</accession>
<dbReference type="InterPro" id="IPR000873">
    <property type="entry name" value="AMP-dep_synth/lig_dom"/>
</dbReference>
<dbReference type="InterPro" id="IPR025110">
    <property type="entry name" value="AMP-bd_C"/>
</dbReference>
<organism evidence="7 8">
    <name type="scientific">Dinothrombium tinctorium</name>
    <dbReference type="NCBI Taxonomy" id="1965070"/>
    <lineage>
        <taxon>Eukaryota</taxon>
        <taxon>Metazoa</taxon>
        <taxon>Ecdysozoa</taxon>
        <taxon>Arthropoda</taxon>
        <taxon>Chelicerata</taxon>
        <taxon>Arachnida</taxon>
        <taxon>Acari</taxon>
        <taxon>Acariformes</taxon>
        <taxon>Trombidiformes</taxon>
        <taxon>Prostigmata</taxon>
        <taxon>Anystina</taxon>
        <taxon>Parasitengona</taxon>
        <taxon>Trombidioidea</taxon>
        <taxon>Trombidiidae</taxon>
        <taxon>Dinothrombium</taxon>
    </lineage>
</organism>
<gene>
    <name evidence="7" type="ORF">B4U79_05734</name>
</gene>
<feature type="domain" description="AMP-dependent synthetase/ligase" evidence="5">
    <location>
        <begin position="28"/>
        <end position="385"/>
    </location>
</feature>
<dbReference type="GO" id="GO:0016405">
    <property type="term" value="F:CoA-ligase activity"/>
    <property type="evidence" value="ECO:0007669"/>
    <property type="project" value="TreeGrafter"/>
</dbReference>
<reference evidence="7 8" key="1">
    <citation type="journal article" date="2018" name="Gigascience">
        <title>Genomes of trombidid mites reveal novel predicted allergens and laterally-transferred genes associated with secondary metabolism.</title>
        <authorList>
            <person name="Dong X."/>
            <person name="Chaisiri K."/>
            <person name="Xia D."/>
            <person name="Armstrong S.D."/>
            <person name="Fang Y."/>
            <person name="Donnelly M.J."/>
            <person name="Kadowaki T."/>
            <person name="McGarry J.W."/>
            <person name="Darby A.C."/>
            <person name="Makepeace B.L."/>
        </authorList>
    </citation>
    <scope>NUCLEOTIDE SEQUENCE [LARGE SCALE GENOMIC DNA]</scope>
    <source>
        <strain evidence="7">UoL-WK</strain>
    </source>
</reference>
<dbReference type="SUPFAM" id="SSF56801">
    <property type="entry name" value="Acetyl-CoA synthetase-like"/>
    <property type="match status" value="1"/>
</dbReference>
<keyword evidence="3" id="KW-0436">Ligase</keyword>
<name>A0A3S3NPC4_9ACAR</name>
<evidence type="ECO:0000256" key="1">
    <source>
        <dbReference type="ARBA" id="ARBA00004275"/>
    </source>
</evidence>
<dbReference type="InterPro" id="IPR042099">
    <property type="entry name" value="ANL_N_sf"/>
</dbReference>
<dbReference type="OrthoDB" id="10253869at2759"/>
<dbReference type="InterPro" id="IPR045851">
    <property type="entry name" value="AMP-bd_C_sf"/>
</dbReference>
<dbReference type="EMBL" id="NCKU01006496">
    <property type="protein sequence ID" value="RWS03445.1"/>
    <property type="molecule type" value="Genomic_DNA"/>
</dbReference>
<evidence type="ECO:0000256" key="3">
    <source>
        <dbReference type="ARBA" id="ARBA00022598"/>
    </source>
</evidence>
<evidence type="ECO:0000313" key="7">
    <source>
        <dbReference type="EMBL" id="RWS03445.1"/>
    </source>
</evidence>
<dbReference type="PANTHER" id="PTHR24096:SF149">
    <property type="entry name" value="AMP-BINDING DOMAIN-CONTAINING PROTEIN-RELATED"/>
    <property type="match status" value="1"/>
</dbReference>
<dbReference type="Gene3D" id="3.40.50.12780">
    <property type="entry name" value="N-terminal domain of ligase-like"/>
    <property type="match status" value="1"/>
</dbReference>
<evidence type="ECO:0000259" key="5">
    <source>
        <dbReference type="Pfam" id="PF00501"/>
    </source>
</evidence>
<sequence length="532" mass="59296">MAPRIIKSNVEIKASDIALHKLLIQSCRNHSKNLFLTEYETGAQFNYEQLYNDCLSVAGALNQIGLNVGDIFMVYGFNCYEFVVALLSGLLVGGIGIPMRGIDTDYELRREIKSQNVKFLFIGSQMRDLASSVKADFKQIKRVILFDSIESDSMFDTINVMKRSENKLNESEIYDPKGNRDSIVLIMESSGTSGPAKGAMLGHYDFATAFQTSSVFFSELDTAICSSPLAHMTGALQWFHAICCGRHLVSLRNPTLNNVLDAIKKYEIKRVTLSPSTMNALNKMEKHIDLSTFRVLTAGSRLPAEVAREFINKYKISQLVNCYGITEAGGSISFNTDVARNYNSVGKVIAGVQVKVVNPQTGALLGENEEGELWVKTYNAFKGYYNNSELVSSIIDSDGWIHSGDIGYYDENEELYVIDRMKDIIKQSGFGYSPVDVEEVLLQHKDVREAAVVGIPDADEGEISHAFVLLKEGISKGTIDEECLKNFVNERVSALKQIKGDVHIVNELPKTPLGKILRRKLRSDYLNNYNCI</sequence>
<dbReference type="Pfam" id="PF00501">
    <property type="entry name" value="AMP-binding"/>
    <property type="match status" value="1"/>
</dbReference>
<evidence type="ECO:0000259" key="6">
    <source>
        <dbReference type="Pfam" id="PF13193"/>
    </source>
</evidence>
<comment type="subcellular location">
    <subcellularLocation>
        <location evidence="1">Peroxisome</location>
    </subcellularLocation>
</comment>